<sequence>MAHLNTNSKPGGSSSRCDSPNSSFLDHPKLTIQIPPHWASTCSSSQPKGSGLATPVHSSTIIPTSFSEYLQTKDDHLCSAMKRKKFSVRCVQRLASPPPVTFTSMGEDPELEVRVVAQRSHSHSGFRFGLESGAHSAIDPEGREATPCDFVCMNTSPGNLNLPQKSNDRLSSFSRTESEHNEAQTSTSASSTHLVHGEGAISKTQSSAFWNYFPRHLLNEPKTVNSNACYPSPSSSPQATLIPLRISTPFAQSYPNILSEVLPSPQSGYMTPPPSESHCTSSTCIPNPPPLHNHLRDQLQYNMHLSQTESIKEQINRDPKALEVMMKVDEEMASIAIRRSNGSQAALLEMEIDAAGRGDILEEHCSEQVRNTLVEGMIAVDPDADGVDIQELEFGSTVEEELTNDEEFILCHYDLVYPSD</sequence>
<feature type="compositionally biased region" description="Polar residues" evidence="1">
    <location>
        <begin position="183"/>
        <end position="193"/>
    </location>
</feature>
<accession>A0A9W9DSL9</accession>
<feature type="region of interest" description="Disordered" evidence="1">
    <location>
        <begin position="37"/>
        <end position="56"/>
    </location>
</feature>
<dbReference type="Proteomes" id="UP001150266">
    <property type="component" value="Unassembled WGS sequence"/>
</dbReference>
<evidence type="ECO:0000313" key="3">
    <source>
        <dbReference type="Proteomes" id="UP001150266"/>
    </source>
</evidence>
<feature type="compositionally biased region" description="Polar residues" evidence="1">
    <location>
        <begin position="161"/>
        <end position="175"/>
    </location>
</feature>
<gene>
    <name evidence="2" type="ORF">J3R30DRAFT_2173363</name>
</gene>
<dbReference type="EMBL" id="JAOTPV010000005">
    <property type="protein sequence ID" value="KAJ4482440.1"/>
    <property type="molecule type" value="Genomic_DNA"/>
</dbReference>
<protein>
    <submittedName>
        <fullName evidence="2">Uncharacterized protein</fullName>
    </submittedName>
</protein>
<keyword evidence="3" id="KW-1185">Reference proteome</keyword>
<feature type="compositionally biased region" description="Polar residues" evidence="1">
    <location>
        <begin position="1"/>
        <end position="24"/>
    </location>
</feature>
<name>A0A9W9DSL9_9AGAR</name>
<dbReference type="OrthoDB" id="2946868at2759"/>
<reference evidence="2" key="1">
    <citation type="submission" date="2022-08" db="EMBL/GenBank/DDBJ databases">
        <title>A Global Phylogenomic Analysis of the Shiitake Genus Lentinula.</title>
        <authorList>
            <consortium name="DOE Joint Genome Institute"/>
            <person name="Sierra-Patev S."/>
            <person name="Min B."/>
            <person name="Naranjo-Ortiz M."/>
            <person name="Looney B."/>
            <person name="Konkel Z."/>
            <person name="Slot J.C."/>
            <person name="Sakamoto Y."/>
            <person name="Steenwyk J.L."/>
            <person name="Rokas A."/>
            <person name="Carro J."/>
            <person name="Camarero S."/>
            <person name="Ferreira P."/>
            <person name="Molpeceres G."/>
            <person name="Ruiz-Duenas F.J."/>
            <person name="Serrano A."/>
            <person name="Henrissat B."/>
            <person name="Drula E."/>
            <person name="Hughes K.W."/>
            <person name="Mata J.L."/>
            <person name="Ishikawa N.K."/>
            <person name="Vargas-Isla R."/>
            <person name="Ushijima S."/>
            <person name="Smith C.A."/>
            <person name="Ahrendt S."/>
            <person name="Andreopoulos W."/>
            <person name="He G."/>
            <person name="Labutti K."/>
            <person name="Lipzen A."/>
            <person name="Ng V."/>
            <person name="Riley R."/>
            <person name="Sandor L."/>
            <person name="Barry K."/>
            <person name="Martinez A.T."/>
            <person name="Xiao Y."/>
            <person name="Gibbons J.G."/>
            <person name="Terashima K."/>
            <person name="Grigoriev I.V."/>
            <person name="Hibbett D.S."/>
        </authorList>
    </citation>
    <scope>NUCLEOTIDE SEQUENCE</scope>
    <source>
        <strain evidence="2">JLM2183</strain>
    </source>
</reference>
<evidence type="ECO:0000313" key="2">
    <source>
        <dbReference type="EMBL" id="KAJ4482440.1"/>
    </source>
</evidence>
<organism evidence="2 3">
    <name type="scientific">Lentinula aciculospora</name>
    <dbReference type="NCBI Taxonomy" id="153920"/>
    <lineage>
        <taxon>Eukaryota</taxon>
        <taxon>Fungi</taxon>
        <taxon>Dikarya</taxon>
        <taxon>Basidiomycota</taxon>
        <taxon>Agaricomycotina</taxon>
        <taxon>Agaricomycetes</taxon>
        <taxon>Agaricomycetidae</taxon>
        <taxon>Agaricales</taxon>
        <taxon>Marasmiineae</taxon>
        <taxon>Omphalotaceae</taxon>
        <taxon>Lentinula</taxon>
    </lineage>
</organism>
<evidence type="ECO:0000256" key="1">
    <source>
        <dbReference type="SAM" id="MobiDB-lite"/>
    </source>
</evidence>
<feature type="region of interest" description="Disordered" evidence="1">
    <location>
        <begin position="1"/>
        <end position="28"/>
    </location>
</feature>
<comment type="caution">
    <text evidence="2">The sequence shown here is derived from an EMBL/GenBank/DDBJ whole genome shotgun (WGS) entry which is preliminary data.</text>
</comment>
<feature type="region of interest" description="Disordered" evidence="1">
    <location>
        <begin position="161"/>
        <end position="194"/>
    </location>
</feature>
<dbReference type="AlphaFoldDB" id="A0A9W9DSL9"/>
<proteinExistence type="predicted"/>